<evidence type="ECO:0000313" key="1">
    <source>
        <dbReference type="EMBL" id="EAS48067.1"/>
    </source>
</evidence>
<sequence>MFEGRAIAGPNAYDQIPCLAERGMLRADHLFRDLDAQFANSELIFGDYFSIADITAFTTIGFPRWIKK</sequence>
<dbReference type="HOGENOM" id="CLU_2787906_0_0_6"/>
<protein>
    <submittedName>
        <fullName evidence="1">Glutathione S-transferase</fullName>
    </submittedName>
</protein>
<accession>Q1YUJ1</accession>
<dbReference type="OrthoDB" id="9810080at2"/>
<organism evidence="1 2">
    <name type="scientific">gamma proteobacterium HTCC2207</name>
    <dbReference type="NCBI Taxonomy" id="314287"/>
    <lineage>
        <taxon>Bacteria</taxon>
        <taxon>Pseudomonadati</taxon>
        <taxon>Pseudomonadota</taxon>
        <taxon>Gammaproteobacteria</taxon>
        <taxon>Cellvibrionales</taxon>
        <taxon>Porticoccaceae</taxon>
        <taxon>SAR92 clade</taxon>
    </lineage>
</organism>
<dbReference type="GO" id="GO:0016740">
    <property type="term" value="F:transferase activity"/>
    <property type="evidence" value="ECO:0007669"/>
    <property type="project" value="UniProtKB-KW"/>
</dbReference>
<dbReference type="eggNOG" id="COG0625">
    <property type="taxonomic scope" value="Bacteria"/>
</dbReference>
<dbReference type="AlphaFoldDB" id="Q1YUJ1"/>
<dbReference type="Proteomes" id="UP000005555">
    <property type="component" value="Unassembled WGS sequence"/>
</dbReference>
<comment type="caution">
    <text evidence="1">The sequence shown here is derived from an EMBL/GenBank/DDBJ whole genome shotgun (WGS) entry which is preliminary data.</text>
</comment>
<keyword evidence="1" id="KW-0808">Transferase</keyword>
<dbReference type="STRING" id="314287.GB2207_09661"/>
<dbReference type="EMBL" id="AAPI01000001">
    <property type="protein sequence ID" value="EAS48067.1"/>
    <property type="molecule type" value="Genomic_DNA"/>
</dbReference>
<keyword evidence="2" id="KW-1185">Reference proteome</keyword>
<dbReference type="Gene3D" id="1.20.1050.10">
    <property type="match status" value="1"/>
</dbReference>
<name>Q1YUJ1_9GAMM</name>
<dbReference type="InterPro" id="IPR036282">
    <property type="entry name" value="Glutathione-S-Trfase_C_sf"/>
</dbReference>
<evidence type="ECO:0000313" key="2">
    <source>
        <dbReference type="Proteomes" id="UP000005555"/>
    </source>
</evidence>
<dbReference type="SUPFAM" id="SSF47616">
    <property type="entry name" value="GST C-terminal domain-like"/>
    <property type="match status" value="1"/>
</dbReference>
<reference evidence="1 2" key="1">
    <citation type="submission" date="2006-03" db="EMBL/GenBank/DDBJ databases">
        <authorList>
            <person name="Giovannoni S.J."/>
            <person name="Cho J.-C."/>
            <person name="Ferriera S."/>
            <person name="Johnson J."/>
            <person name="Kravitz S."/>
            <person name="Halpern A."/>
            <person name="Remington K."/>
            <person name="Beeson K."/>
            <person name="Tran B."/>
            <person name="Rogers Y.-H."/>
            <person name="Friedman R."/>
            <person name="Venter J.C."/>
        </authorList>
    </citation>
    <scope>NUCLEOTIDE SEQUENCE [LARGE SCALE GENOMIC DNA]</scope>
    <source>
        <strain evidence="1 2">HTCC2207</strain>
    </source>
</reference>
<proteinExistence type="predicted"/>
<gene>
    <name evidence="1" type="ORF">GB2207_09661</name>
</gene>